<name>A0AAT9P9Q0_9STAP</name>
<dbReference type="Pfam" id="PF01381">
    <property type="entry name" value="HTH_3"/>
    <property type="match status" value="1"/>
</dbReference>
<keyword evidence="3" id="KW-0614">Plasmid</keyword>
<protein>
    <submittedName>
        <fullName evidence="3">XRE family transcriptional regulator</fullName>
    </submittedName>
</protein>
<evidence type="ECO:0000313" key="3">
    <source>
        <dbReference type="EMBL" id="QYA34162.1"/>
    </source>
</evidence>
<evidence type="ECO:0000259" key="2">
    <source>
        <dbReference type="PROSITE" id="PS50943"/>
    </source>
</evidence>
<dbReference type="EMBL" id="CP079957">
    <property type="protein sequence ID" value="QYA34162.1"/>
    <property type="molecule type" value="Genomic_DNA"/>
</dbReference>
<feature type="domain" description="HTH cro/C1-type" evidence="2">
    <location>
        <begin position="7"/>
        <end position="61"/>
    </location>
</feature>
<dbReference type="Gene3D" id="1.10.260.40">
    <property type="entry name" value="lambda repressor-like DNA-binding domains"/>
    <property type="match status" value="1"/>
</dbReference>
<dbReference type="PANTHER" id="PTHR43236:SF1">
    <property type="entry name" value="BLL7220 PROTEIN"/>
    <property type="match status" value="1"/>
</dbReference>
<dbReference type="AlphaFoldDB" id="A0AAT9P9Q0"/>
<dbReference type="InterPro" id="IPR001387">
    <property type="entry name" value="Cro/C1-type_HTH"/>
</dbReference>
<evidence type="ECO:0000256" key="1">
    <source>
        <dbReference type="ARBA" id="ARBA00007227"/>
    </source>
</evidence>
<dbReference type="Pfam" id="PF06114">
    <property type="entry name" value="Peptidase_M78"/>
    <property type="match status" value="1"/>
</dbReference>
<organism evidence="3">
    <name type="scientific">Macrococcus psychrotolerans</name>
    <dbReference type="NCBI Taxonomy" id="3039389"/>
    <lineage>
        <taxon>Bacteria</taxon>
        <taxon>Bacillati</taxon>
        <taxon>Bacillota</taxon>
        <taxon>Bacilli</taxon>
        <taxon>Bacillales</taxon>
        <taxon>Staphylococcaceae</taxon>
        <taxon>Macrococcus</taxon>
    </lineage>
</organism>
<dbReference type="CDD" id="cd00093">
    <property type="entry name" value="HTH_XRE"/>
    <property type="match status" value="1"/>
</dbReference>
<dbReference type="PROSITE" id="PS50943">
    <property type="entry name" value="HTH_CROC1"/>
    <property type="match status" value="1"/>
</dbReference>
<dbReference type="SMART" id="SM00530">
    <property type="entry name" value="HTH_XRE"/>
    <property type="match status" value="1"/>
</dbReference>
<dbReference type="InterPro" id="IPR010359">
    <property type="entry name" value="IrrE_HExxH"/>
</dbReference>
<dbReference type="PANTHER" id="PTHR43236">
    <property type="entry name" value="ANTITOXIN HIGA1"/>
    <property type="match status" value="1"/>
</dbReference>
<comment type="similarity">
    <text evidence="1">Belongs to the short-chain fatty acyl-CoA assimilation regulator (ScfR) family.</text>
</comment>
<dbReference type="InterPro" id="IPR052345">
    <property type="entry name" value="Rad_response_metalloprotease"/>
</dbReference>
<proteinExistence type="inferred from homology"/>
<dbReference type="InterPro" id="IPR010982">
    <property type="entry name" value="Lambda_DNA-bd_dom_sf"/>
</dbReference>
<reference evidence="3" key="1">
    <citation type="submission" date="2021-07" db="EMBL/GenBank/DDBJ databases">
        <title>Prevalence and characterization of methicillin-resistant Macrococcus spp. in food producing animals and meat in Switzerland in 2019.</title>
        <authorList>
            <person name="Keller J.E."/>
            <person name="Schwendener S."/>
            <person name="Neuenschwander J."/>
            <person name="Overesch G."/>
            <person name="Perreten V."/>
        </authorList>
    </citation>
    <scope>NUCLEOTIDE SEQUENCE</scope>
    <source>
        <strain evidence="3">19Msa1099</strain>
        <plasmid evidence="3">p19Msa1099-1</plasmid>
    </source>
</reference>
<dbReference type="GO" id="GO:0003677">
    <property type="term" value="F:DNA binding"/>
    <property type="evidence" value="ECO:0007669"/>
    <property type="project" value="InterPro"/>
</dbReference>
<geneLocation type="plasmid" evidence="3">
    <name>p19Msa1099-1</name>
</geneLocation>
<dbReference type="SUPFAM" id="SSF47413">
    <property type="entry name" value="lambda repressor-like DNA-binding domains"/>
    <property type="match status" value="1"/>
</dbReference>
<dbReference type="Gene3D" id="1.10.10.2910">
    <property type="match status" value="1"/>
</dbReference>
<accession>A0AAT9P9Q0</accession>
<sequence length="396" mass="47089">MFIGKNLNTIRMLRGYSRKELAGKINVTEQAIWQYEVKNLMPDIKNIYDLSQIFNVKTNFFLNDIHKIFDDDLNVKRSHIAFRSLNHNINNKIIYKQHMQAVFLNNLTNLLYGFLKVPDSLFIKLSSEVQNIIEKSGSRNDTIAEVAKVARNYLMPNEYSSKDLLFNLEKSGIIIYEKQIDEDADAYSFWTEDKKHAFIILGNDKNIAVRRSFDLSHELGHLLLHQNVEFELLDTKEYRVIEEEANIFASMFLLPEDEFKKDFDQINKKSNPDSYIMIKEKWFVSYQMIAVRAYKLNLISQQQYRYFWMSINKKGYKKREPLDDKLIIDRPMKIKSIFKLLFNNNVINIEKVLEEMHVEIDFLSEYTGIEKDFFKEYLSEKQNSSMFIEKNFKIKN</sequence>
<gene>
    <name evidence="3" type="ORF">KYI10_12055</name>
</gene>